<dbReference type="InterPro" id="IPR001451">
    <property type="entry name" value="Hexapep"/>
</dbReference>
<dbReference type="RefSeq" id="WP_418160774.1">
    <property type="nucleotide sequence ID" value="NZ_JBBLZC010000020.1"/>
</dbReference>
<sequence length="201" mass="21362">MPIYAYAGIRPVIDPTAFVHPDAVVIGDVIIGPGVLIAPGASLRGDMGRLIVEAGANVQDNCVMHGFPGKDCVIEEDGHIGHGAILHGCRVGRNALVGMNSTIMDGAVIGKDAFVAAMSFVKAGFEVPEGTLVAGIPARVVRTLAPEEIAWKAAGTREYQELARKYRETLTPCEPLREVEPDRPRAPSLSGIKPLFETRRG</sequence>
<gene>
    <name evidence="2" type="ORF">U1T56_17360</name>
</gene>
<dbReference type="SUPFAM" id="SSF51161">
    <property type="entry name" value="Trimeric LpxA-like enzymes"/>
    <property type="match status" value="1"/>
</dbReference>
<dbReference type="Pfam" id="PF00132">
    <property type="entry name" value="Hexapep"/>
    <property type="match status" value="2"/>
</dbReference>
<dbReference type="InterPro" id="IPR050484">
    <property type="entry name" value="Transf_Hexapept/Carb_Anhydrase"/>
</dbReference>
<dbReference type="Gene3D" id="2.160.10.10">
    <property type="entry name" value="Hexapeptide repeat proteins"/>
    <property type="match status" value="1"/>
</dbReference>
<dbReference type="InterPro" id="IPR011004">
    <property type="entry name" value="Trimer_LpxA-like_sf"/>
</dbReference>
<organism evidence="2 3">
    <name type="scientific">Benzoatithermus flavus</name>
    <dbReference type="NCBI Taxonomy" id="3108223"/>
    <lineage>
        <taxon>Bacteria</taxon>
        <taxon>Pseudomonadati</taxon>
        <taxon>Pseudomonadota</taxon>
        <taxon>Alphaproteobacteria</taxon>
        <taxon>Geminicoccales</taxon>
        <taxon>Geminicoccaceae</taxon>
        <taxon>Benzoatithermus</taxon>
    </lineage>
</organism>
<feature type="region of interest" description="Disordered" evidence="1">
    <location>
        <begin position="177"/>
        <end position="201"/>
    </location>
</feature>
<protein>
    <submittedName>
        <fullName evidence="2">Phenylacetic acid degradation protein PaaY</fullName>
    </submittedName>
</protein>
<evidence type="ECO:0000313" key="2">
    <source>
        <dbReference type="EMBL" id="MEK0084924.1"/>
    </source>
</evidence>
<dbReference type="EMBL" id="JBBLZC010000020">
    <property type="protein sequence ID" value="MEK0084924.1"/>
    <property type="molecule type" value="Genomic_DNA"/>
</dbReference>
<dbReference type="Proteomes" id="UP001375743">
    <property type="component" value="Unassembled WGS sequence"/>
</dbReference>
<evidence type="ECO:0000313" key="3">
    <source>
        <dbReference type="Proteomes" id="UP001375743"/>
    </source>
</evidence>
<dbReference type="CDD" id="cd04745">
    <property type="entry name" value="LbH_paaY_like"/>
    <property type="match status" value="1"/>
</dbReference>
<accession>A0ABU8XV24</accession>
<proteinExistence type="predicted"/>
<evidence type="ECO:0000256" key="1">
    <source>
        <dbReference type="SAM" id="MobiDB-lite"/>
    </source>
</evidence>
<dbReference type="PANTHER" id="PTHR13061:SF29">
    <property type="entry name" value="GAMMA CARBONIC ANHYDRASE-LIKE 1, MITOCHONDRIAL-RELATED"/>
    <property type="match status" value="1"/>
</dbReference>
<keyword evidence="3" id="KW-1185">Reference proteome</keyword>
<comment type="caution">
    <text evidence="2">The sequence shown here is derived from an EMBL/GenBank/DDBJ whole genome shotgun (WGS) entry which is preliminary data.</text>
</comment>
<name>A0ABU8XV24_9PROT</name>
<dbReference type="PANTHER" id="PTHR13061">
    <property type="entry name" value="DYNACTIN SUBUNIT P25"/>
    <property type="match status" value="1"/>
</dbReference>
<reference evidence="2 3" key="1">
    <citation type="submission" date="2024-01" db="EMBL/GenBank/DDBJ databases">
        <title>Multi-omics insights into the function and evolution of sodium benzoate biodegradation pathways in Benzoatithermus flavus gen. nov., sp. nov. from hot spring.</title>
        <authorList>
            <person name="Hu C.-J."/>
            <person name="Li W.-J."/>
        </authorList>
    </citation>
    <scope>NUCLEOTIDE SEQUENCE [LARGE SCALE GENOMIC DNA]</scope>
    <source>
        <strain evidence="2 3">SYSU G07066</strain>
    </source>
</reference>